<feature type="transmembrane region" description="Helical" evidence="2">
    <location>
        <begin position="433"/>
        <end position="455"/>
    </location>
</feature>
<dbReference type="OrthoDB" id="202632at2759"/>
<feature type="transmembrane region" description="Helical" evidence="2">
    <location>
        <begin position="251"/>
        <end position="272"/>
    </location>
</feature>
<organism evidence="3 4">
    <name type="scientific">Triparma strigata</name>
    <dbReference type="NCBI Taxonomy" id="1606541"/>
    <lineage>
        <taxon>Eukaryota</taxon>
        <taxon>Sar</taxon>
        <taxon>Stramenopiles</taxon>
        <taxon>Ochrophyta</taxon>
        <taxon>Bolidophyceae</taxon>
        <taxon>Parmales</taxon>
        <taxon>Triparmaceae</taxon>
        <taxon>Triparma</taxon>
    </lineage>
</organism>
<feature type="transmembrane region" description="Helical" evidence="2">
    <location>
        <begin position="408"/>
        <end position="427"/>
    </location>
</feature>
<feature type="transmembrane region" description="Helical" evidence="2">
    <location>
        <begin position="589"/>
        <end position="608"/>
    </location>
</feature>
<feature type="transmembrane region" description="Helical" evidence="2">
    <location>
        <begin position="375"/>
        <end position="396"/>
    </location>
</feature>
<accession>A0A9W7AL36</accession>
<evidence type="ECO:0000256" key="2">
    <source>
        <dbReference type="SAM" id="Phobius"/>
    </source>
</evidence>
<feature type="transmembrane region" description="Helical" evidence="2">
    <location>
        <begin position="858"/>
        <end position="878"/>
    </location>
</feature>
<keyword evidence="2" id="KW-1133">Transmembrane helix</keyword>
<feature type="transmembrane region" description="Helical" evidence="2">
    <location>
        <begin position="284"/>
        <end position="305"/>
    </location>
</feature>
<name>A0A9W7AL36_9STRA</name>
<evidence type="ECO:0000313" key="4">
    <source>
        <dbReference type="Proteomes" id="UP001165085"/>
    </source>
</evidence>
<reference evidence="4" key="1">
    <citation type="journal article" date="2023" name="Commun. Biol.">
        <title>Genome analysis of Parmales, the sister group of diatoms, reveals the evolutionary specialization of diatoms from phago-mixotrophs to photoautotrophs.</title>
        <authorList>
            <person name="Ban H."/>
            <person name="Sato S."/>
            <person name="Yoshikawa S."/>
            <person name="Yamada K."/>
            <person name="Nakamura Y."/>
            <person name="Ichinomiya M."/>
            <person name="Sato N."/>
            <person name="Blanc-Mathieu R."/>
            <person name="Endo H."/>
            <person name="Kuwata A."/>
            <person name="Ogata H."/>
        </authorList>
    </citation>
    <scope>NUCLEOTIDE SEQUENCE [LARGE SCALE GENOMIC DNA]</scope>
    <source>
        <strain evidence="4">NIES 3701</strain>
    </source>
</reference>
<comment type="caution">
    <text evidence="3">The sequence shown here is derived from an EMBL/GenBank/DDBJ whole genome shotgun (WGS) entry which is preliminary data.</text>
</comment>
<feature type="transmembrane region" description="Helical" evidence="2">
    <location>
        <begin position="160"/>
        <end position="180"/>
    </location>
</feature>
<feature type="transmembrane region" description="Helical" evidence="2">
    <location>
        <begin position="213"/>
        <end position="230"/>
    </location>
</feature>
<feature type="transmembrane region" description="Helical" evidence="2">
    <location>
        <begin position="119"/>
        <end position="140"/>
    </location>
</feature>
<sequence>MSHSISAPTEATPASAPTTPPPPSFTSSCSPVYSVLTFIITSAYASTSIRFAFVGKEKLVKFYSWILLPLGITALAISFALRPRCASRLHVSFLAVQYISFTWSSEFFTLVGYGFAGPQLFWCSVRSLGWLVVLLIGLRVRKRIARLPDKDLSRFLVDSVFTQGIVIGLGQLVFLLFSSLQCDVSNTDFHWREEWKECRRTLYSQTGLGCLSALYYVLKVVSGVVPLRILDRHILKSADIVAMNLNSRQMIEFFGFCTCAGCGLFLISLYGADGDFGSEFEASLVISIMSLGGVSLSVVAIWKGLAIRKESREEKESQRSSMAAVTPTPPQSPASVPPPTLLKRGSRFWFWLGVLATSIQSATFLASAITLEPFWITISATILPIVAVCYLGSFFCDPRAQDKKTISSLVIHFVSFSIVGQGSWLVYELRNGEVGFAFSHVLRAVLEVLFFRVGLKIRRDIGQLPPDQLHKFLVDALYRGGISTIASVLFITFRTTKCIFEHNLEKCTNTATCSSFISLFIILKWWITLVRFSLPSNLLQEVVHPVSHLVTLNVKFMESVQLVCLSITGGCGIYLFAMMDSLKTTADTVLSVGTIGCACIATAVVLEARRIRLIQIRHRSDPNPAPNASTTTEQPVTEGSWFYIIISSLITLAAVILNVLYAVTLRRYWQYSQMLTPLAGMGFILSIFWQPRNKLALKLLWVQSFFLIVMREGAFAVGLYRRGLIGFVIEAVVRSIVIFFLFYKGLGLRETLGKISDEKLGEYICETLFKTGYKVIIPLIFFAFETVSCMTTATADELDENFCTNTSAATAGLSNYLAIFTLQRLVNILHAKIYNYDAEITYDEIANLNLNWPRKVQGVMVVIMSICSMYLFSFVGVSSHFNDWIYRVGNLGFLCICISLTMEIWMLRNFRKYNIIKERSGVGRKVEEDKISDGMIVGALV</sequence>
<feature type="transmembrane region" description="Helical" evidence="2">
    <location>
        <begin position="62"/>
        <end position="81"/>
    </location>
</feature>
<keyword evidence="4" id="KW-1185">Reference proteome</keyword>
<feature type="transmembrane region" description="Helical" evidence="2">
    <location>
        <begin position="641"/>
        <end position="662"/>
    </location>
</feature>
<feature type="transmembrane region" description="Helical" evidence="2">
    <location>
        <begin position="884"/>
        <end position="907"/>
    </location>
</feature>
<protein>
    <submittedName>
        <fullName evidence="3">Uncharacterized protein</fullName>
    </submittedName>
</protein>
<gene>
    <name evidence="3" type="ORF">TrST_g11320</name>
</gene>
<keyword evidence="2" id="KW-0812">Transmembrane</keyword>
<evidence type="ECO:0000256" key="1">
    <source>
        <dbReference type="SAM" id="MobiDB-lite"/>
    </source>
</evidence>
<proteinExistence type="predicted"/>
<feature type="transmembrane region" description="Helical" evidence="2">
    <location>
        <begin position="348"/>
        <end position="369"/>
    </location>
</feature>
<feature type="compositionally biased region" description="Pro residues" evidence="1">
    <location>
        <begin position="327"/>
        <end position="337"/>
    </location>
</feature>
<keyword evidence="2" id="KW-0472">Membrane</keyword>
<feature type="region of interest" description="Disordered" evidence="1">
    <location>
        <begin position="1"/>
        <end position="25"/>
    </location>
</feature>
<feature type="transmembrane region" description="Helical" evidence="2">
    <location>
        <begin position="515"/>
        <end position="534"/>
    </location>
</feature>
<feature type="transmembrane region" description="Helical" evidence="2">
    <location>
        <begin position="476"/>
        <end position="495"/>
    </location>
</feature>
<feature type="transmembrane region" description="Helical" evidence="2">
    <location>
        <begin position="555"/>
        <end position="577"/>
    </location>
</feature>
<feature type="transmembrane region" description="Helical" evidence="2">
    <location>
        <begin position="700"/>
        <end position="718"/>
    </location>
</feature>
<dbReference type="EMBL" id="BRXY01000145">
    <property type="protein sequence ID" value="GMH71093.1"/>
    <property type="molecule type" value="Genomic_DNA"/>
</dbReference>
<evidence type="ECO:0000313" key="3">
    <source>
        <dbReference type="EMBL" id="GMH71093.1"/>
    </source>
</evidence>
<dbReference type="Proteomes" id="UP001165085">
    <property type="component" value="Unassembled WGS sequence"/>
</dbReference>
<feature type="region of interest" description="Disordered" evidence="1">
    <location>
        <begin position="312"/>
        <end position="337"/>
    </location>
</feature>
<feature type="transmembrane region" description="Helical" evidence="2">
    <location>
        <begin position="668"/>
        <end position="688"/>
    </location>
</feature>
<feature type="transmembrane region" description="Helical" evidence="2">
    <location>
        <begin position="724"/>
        <end position="743"/>
    </location>
</feature>
<dbReference type="AlphaFoldDB" id="A0A9W7AL36"/>
<feature type="compositionally biased region" description="Low complexity" evidence="1">
    <location>
        <begin position="1"/>
        <end position="17"/>
    </location>
</feature>